<sequence>MTCQTEELEVDIIVAGGGTAGCVIAGRLATADPTLTILVIEAGQPTREELPHIQPARFLSHSLPGSLTMKRYVGRKCEQLGGRCPVVPCGECLGGGSSVNFMMYNRPSKSDFDDWETVYGNTGWGSKDLLPLFQKARTVIRVMETYQVENDRETHGYSGPIQVSYGGHFTTWGQEFLNIASRYDKKRISTNDPNGMRPQDINAYGRWEKYIGAENGRRSDVPHHYLFQKEFRNLTIRTGHLVKRVLFEGNRAVGVEYLPNPRLHAAVTHKVHSARARQMVIVSAGALASPTILERSGIGSGVLLHSLGIETIVDLPGVGENYQGLPSLISNVHYSTAHHVSIIDHNVLFVPYNVDQEVETLDGIVQNDEAELEKWSAQWTKDGSGLMSHNGIDGGVKLRPLEEELDQLGPEFEQRWTEYFANAPDKPVMWLGCYALYMGDPSLFLPGKYCSIGCFLHYPDSVGHIHATSADDMTAPPDFDPNFLVQPGDIALLRWGYKHGRELARRMPSYRGEFAPSHPTFSCDSPAACQSQRHPINVSDPNIDYTTEDDRAIDEYIRKVVATTWHSLGTCAMIPRDKGGVVDSNLDVYGVEGLKVADLSIAPANVSANTYSTALVVGEKASEIVMRELGIGGMC</sequence>
<dbReference type="PIRSF" id="PIRSF000137">
    <property type="entry name" value="Alcohol_oxidase"/>
    <property type="match status" value="1"/>
</dbReference>
<feature type="binding site" evidence="3">
    <location>
        <begin position="565"/>
        <end position="566"/>
    </location>
    <ligand>
        <name>FAD</name>
        <dbReference type="ChEBI" id="CHEBI:57692"/>
    </ligand>
</feature>
<dbReference type="InParanoid" id="J4IC73"/>
<evidence type="ECO:0000313" key="5">
    <source>
        <dbReference type="EMBL" id="CCM05911.1"/>
    </source>
</evidence>
<gene>
    <name evidence="5" type="ORF">FIBRA_08149</name>
</gene>
<feature type="domain" description="Glucose-methanol-choline oxidoreductase N-terminal" evidence="4">
    <location>
        <begin position="285"/>
        <end position="299"/>
    </location>
</feature>
<evidence type="ECO:0000313" key="6">
    <source>
        <dbReference type="Proteomes" id="UP000006352"/>
    </source>
</evidence>
<evidence type="ECO:0000256" key="3">
    <source>
        <dbReference type="PIRSR" id="PIRSR000137-2"/>
    </source>
</evidence>
<dbReference type="SUPFAM" id="SSF54373">
    <property type="entry name" value="FAD-linked reductases, C-terminal domain"/>
    <property type="match status" value="1"/>
</dbReference>
<dbReference type="AlphaFoldDB" id="J4IC73"/>
<dbReference type="InterPro" id="IPR000172">
    <property type="entry name" value="GMC_OxRdtase_N"/>
</dbReference>
<evidence type="ECO:0000256" key="2">
    <source>
        <dbReference type="ARBA" id="ARBA00010790"/>
    </source>
</evidence>
<dbReference type="EMBL" id="HE797213">
    <property type="protein sequence ID" value="CCM05911.1"/>
    <property type="molecule type" value="Genomic_DNA"/>
</dbReference>
<dbReference type="PANTHER" id="PTHR11552">
    <property type="entry name" value="GLUCOSE-METHANOL-CHOLINE GMC OXIDOREDUCTASE"/>
    <property type="match status" value="1"/>
</dbReference>
<dbReference type="HOGENOM" id="CLU_002865_5_1_1"/>
<dbReference type="GO" id="GO:0050660">
    <property type="term" value="F:flavin adenine dinucleotide binding"/>
    <property type="evidence" value="ECO:0007669"/>
    <property type="project" value="InterPro"/>
</dbReference>
<dbReference type="Proteomes" id="UP000006352">
    <property type="component" value="Unassembled WGS sequence"/>
</dbReference>
<dbReference type="GeneID" id="24100822"/>
<keyword evidence="6" id="KW-1185">Reference proteome</keyword>
<dbReference type="PANTHER" id="PTHR11552:SF78">
    <property type="entry name" value="GLUCOSE-METHANOL-CHOLINE OXIDOREDUCTASE N-TERMINAL DOMAIN-CONTAINING PROTEIN"/>
    <property type="match status" value="1"/>
</dbReference>
<dbReference type="SUPFAM" id="SSF51905">
    <property type="entry name" value="FAD/NAD(P)-binding domain"/>
    <property type="match status" value="1"/>
</dbReference>
<reference evidence="5 6" key="1">
    <citation type="journal article" date="2012" name="Appl. Environ. Microbiol.">
        <title>Short-read sequencing for genomic analysis of the brown rot fungus Fibroporia radiculosa.</title>
        <authorList>
            <person name="Tang J.D."/>
            <person name="Perkins A.D."/>
            <person name="Sonstegard T.S."/>
            <person name="Schroeder S.G."/>
            <person name="Burgess S.C."/>
            <person name="Diehl S.V."/>
        </authorList>
    </citation>
    <scope>NUCLEOTIDE SEQUENCE [LARGE SCALE GENOMIC DNA]</scope>
    <source>
        <strain evidence="5 6">TFFH 294</strain>
    </source>
</reference>
<organism evidence="5 6">
    <name type="scientific">Fibroporia radiculosa</name>
    <dbReference type="NCBI Taxonomy" id="599839"/>
    <lineage>
        <taxon>Eukaryota</taxon>
        <taxon>Fungi</taxon>
        <taxon>Dikarya</taxon>
        <taxon>Basidiomycota</taxon>
        <taxon>Agaricomycotina</taxon>
        <taxon>Agaricomycetes</taxon>
        <taxon>Polyporales</taxon>
        <taxon>Fibroporiaceae</taxon>
        <taxon>Fibroporia</taxon>
    </lineage>
</organism>
<dbReference type="Pfam" id="PF00732">
    <property type="entry name" value="GMC_oxred_N"/>
    <property type="match status" value="1"/>
</dbReference>
<dbReference type="Gene3D" id="3.50.50.60">
    <property type="entry name" value="FAD/NAD(P)-binding domain"/>
    <property type="match status" value="1"/>
</dbReference>
<dbReference type="InterPro" id="IPR007867">
    <property type="entry name" value="GMC_OxRtase_C"/>
</dbReference>
<dbReference type="PROSITE" id="PS00624">
    <property type="entry name" value="GMC_OXRED_2"/>
    <property type="match status" value="1"/>
</dbReference>
<comment type="cofactor">
    <cofactor evidence="1 3">
        <name>FAD</name>
        <dbReference type="ChEBI" id="CHEBI:57692"/>
    </cofactor>
</comment>
<comment type="similarity">
    <text evidence="2">Belongs to the GMC oxidoreductase family.</text>
</comment>
<keyword evidence="3" id="KW-0285">Flavoprotein</keyword>
<protein>
    <recommendedName>
        <fullName evidence="4">Glucose-methanol-choline oxidoreductase N-terminal domain-containing protein</fullName>
    </recommendedName>
</protein>
<dbReference type="Pfam" id="PF05199">
    <property type="entry name" value="GMC_oxred_C"/>
    <property type="match status" value="1"/>
</dbReference>
<dbReference type="InterPro" id="IPR036188">
    <property type="entry name" value="FAD/NAD-bd_sf"/>
</dbReference>
<evidence type="ECO:0000259" key="4">
    <source>
        <dbReference type="PROSITE" id="PS00624"/>
    </source>
</evidence>
<dbReference type="InterPro" id="IPR012132">
    <property type="entry name" value="GMC_OxRdtase"/>
</dbReference>
<feature type="binding site" evidence="3">
    <location>
        <position position="242"/>
    </location>
    <ligand>
        <name>FAD</name>
        <dbReference type="ChEBI" id="CHEBI:57692"/>
    </ligand>
</feature>
<dbReference type="GO" id="GO:0016614">
    <property type="term" value="F:oxidoreductase activity, acting on CH-OH group of donors"/>
    <property type="evidence" value="ECO:0007669"/>
    <property type="project" value="InterPro"/>
</dbReference>
<dbReference type="STRING" id="599839.J4IC73"/>
<proteinExistence type="inferred from homology"/>
<dbReference type="Gene3D" id="3.30.560.10">
    <property type="entry name" value="Glucose Oxidase, domain 3"/>
    <property type="match status" value="1"/>
</dbReference>
<name>J4IC73_9APHY</name>
<dbReference type="OrthoDB" id="269227at2759"/>
<accession>J4IC73</accession>
<evidence type="ECO:0000256" key="1">
    <source>
        <dbReference type="ARBA" id="ARBA00001974"/>
    </source>
</evidence>
<keyword evidence="3" id="KW-0274">FAD</keyword>
<dbReference type="RefSeq" id="XP_012185194.1">
    <property type="nucleotide sequence ID" value="XM_012329804.1"/>
</dbReference>